<protein>
    <submittedName>
        <fullName evidence="1">Uncharacterized protein</fullName>
    </submittedName>
</protein>
<reference evidence="1 2" key="1">
    <citation type="submission" date="2024-01" db="EMBL/GenBank/DDBJ databases">
        <title>Genome assemblies of Stephania.</title>
        <authorList>
            <person name="Yang L."/>
        </authorList>
    </citation>
    <scope>NUCLEOTIDE SEQUENCE [LARGE SCALE GENOMIC DNA]</scope>
    <source>
        <strain evidence="1">YNDBR</strain>
        <tissue evidence="1">Leaf</tissue>
    </source>
</reference>
<proteinExistence type="predicted"/>
<keyword evidence="2" id="KW-1185">Reference proteome</keyword>
<evidence type="ECO:0000313" key="1">
    <source>
        <dbReference type="EMBL" id="KAK9134890.1"/>
    </source>
</evidence>
<accession>A0AAP0PBM1</accession>
<name>A0AAP0PBM1_9MAGN</name>
<dbReference type="Proteomes" id="UP001420932">
    <property type="component" value="Unassembled WGS sequence"/>
</dbReference>
<organism evidence="1 2">
    <name type="scientific">Stephania yunnanensis</name>
    <dbReference type="NCBI Taxonomy" id="152371"/>
    <lineage>
        <taxon>Eukaryota</taxon>
        <taxon>Viridiplantae</taxon>
        <taxon>Streptophyta</taxon>
        <taxon>Embryophyta</taxon>
        <taxon>Tracheophyta</taxon>
        <taxon>Spermatophyta</taxon>
        <taxon>Magnoliopsida</taxon>
        <taxon>Ranunculales</taxon>
        <taxon>Menispermaceae</taxon>
        <taxon>Menispermoideae</taxon>
        <taxon>Cissampelideae</taxon>
        <taxon>Stephania</taxon>
    </lineage>
</organism>
<evidence type="ECO:0000313" key="2">
    <source>
        <dbReference type="Proteomes" id="UP001420932"/>
    </source>
</evidence>
<comment type="caution">
    <text evidence="1">The sequence shown here is derived from an EMBL/GenBank/DDBJ whole genome shotgun (WGS) entry which is preliminary data.</text>
</comment>
<dbReference type="EMBL" id="JBBNAF010000006">
    <property type="protein sequence ID" value="KAK9134890.1"/>
    <property type="molecule type" value="Genomic_DNA"/>
</dbReference>
<gene>
    <name evidence="1" type="ORF">Syun_014220</name>
</gene>
<dbReference type="AlphaFoldDB" id="A0AAP0PBM1"/>
<sequence>MKAMIFSRVTMMLRTMMTIKKLLTMMTIKVVDEQHEEVEADEDLFQGFLQSQERRFQLFDVVAVEEVE</sequence>